<feature type="transmembrane region" description="Helical" evidence="8">
    <location>
        <begin position="699"/>
        <end position="718"/>
    </location>
</feature>
<dbReference type="GO" id="GO:0051033">
    <property type="term" value="F:RNA transmembrane transporter activity"/>
    <property type="evidence" value="ECO:0007669"/>
    <property type="project" value="TreeGrafter"/>
</dbReference>
<protein>
    <recommendedName>
        <fullName evidence="12">SID1 transmembrane family member 1-like</fullName>
    </recommendedName>
</protein>
<organism evidence="10 11">
    <name type="scientific">Microctonus aethiopoides</name>
    <dbReference type="NCBI Taxonomy" id="144406"/>
    <lineage>
        <taxon>Eukaryota</taxon>
        <taxon>Metazoa</taxon>
        <taxon>Ecdysozoa</taxon>
        <taxon>Arthropoda</taxon>
        <taxon>Hexapoda</taxon>
        <taxon>Insecta</taxon>
        <taxon>Pterygota</taxon>
        <taxon>Neoptera</taxon>
        <taxon>Endopterygota</taxon>
        <taxon>Hymenoptera</taxon>
        <taxon>Apocrita</taxon>
        <taxon>Ichneumonoidea</taxon>
        <taxon>Braconidae</taxon>
        <taxon>Euphorinae</taxon>
        <taxon>Microctonus</taxon>
    </lineage>
</organism>
<evidence type="ECO:0000256" key="8">
    <source>
        <dbReference type="SAM" id="Phobius"/>
    </source>
</evidence>
<keyword evidence="7" id="KW-0325">Glycoprotein</keyword>
<feature type="transmembrane region" description="Helical" evidence="8">
    <location>
        <begin position="584"/>
        <end position="607"/>
    </location>
</feature>
<dbReference type="EMBL" id="JAQQBS010000001">
    <property type="protein sequence ID" value="KAK0176732.1"/>
    <property type="molecule type" value="Genomic_DNA"/>
</dbReference>
<dbReference type="PANTHER" id="PTHR12185">
    <property type="entry name" value="SID1 TRANSMEMBRANE FAMILY MEMEBER"/>
    <property type="match status" value="1"/>
</dbReference>
<keyword evidence="6 8" id="KW-0472">Membrane</keyword>
<evidence type="ECO:0000313" key="11">
    <source>
        <dbReference type="Proteomes" id="UP001168990"/>
    </source>
</evidence>
<evidence type="ECO:0000256" key="5">
    <source>
        <dbReference type="ARBA" id="ARBA00022989"/>
    </source>
</evidence>
<reference evidence="10" key="2">
    <citation type="submission" date="2023-03" db="EMBL/GenBank/DDBJ databases">
        <authorList>
            <person name="Inwood S.N."/>
            <person name="Skelly J.G."/>
            <person name="Guhlin J."/>
            <person name="Harrop T.W.R."/>
            <person name="Goldson S.G."/>
            <person name="Dearden P.K."/>
        </authorList>
    </citation>
    <scope>NUCLEOTIDE SEQUENCE</scope>
    <source>
        <strain evidence="10">Irish</strain>
        <tissue evidence="10">Whole body</tissue>
    </source>
</reference>
<feature type="chain" id="PRO_5041287426" description="SID1 transmembrane family member 1-like" evidence="9">
    <location>
        <begin position="22"/>
        <end position="783"/>
    </location>
</feature>
<evidence type="ECO:0000256" key="3">
    <source>
        <dbReference type="ARBA" id="ARBA00022692"/>
    </source>
</evidence>
<keyword evidence="3 8" id="KW-0812">Transmembrane</keyword>
<evidence type="ECO:0000256" key="9">
    <source>
        <dbReference type="SAM" id="SignalP"/>
    </source>
</evidence>
<dbReference type="GO" id="GO:0005764">
    <property type="term" value="C:lysosome"/>
    <property type="evidence" value="ECO:0007669"/>
    <property type="project" value="TreeGrafter"/>
</dbReference>
<reference evidence="10" key="1">
    <citation type="journal article" date="2023" name="bioRxiv">
        <title>Scaffold-level genome assemblies of two parasitoid biocontrol wasps reveal the parthenogenesis mechanism and an associated novel virus.</title>
        <authorList>
            <person name="Inwood S."/>
            <person name="Skelly J."/>
            <person name="Guhlin J."/>
            <person name="Harrop T."/>
            <person name="Goldson S."/>
            <person name="Dearden P."/>
        </authorList>
    </citation>
    <scope>NUCLEOTIDE SEQUENCE</scope>
    <source>
        <strain evidence="10">Irish</strain>
        <tissue evidence="10">Whole body</tissue>
    </source>
</reference>
<accession>A0AA39FVP8</accession>
<gene>
    <name evidence="10" type="ORF">PV328_000840</name>
</gene>
<feature type="signal peptide" evidence="9">
    <location>
        <begin position="1"/>
        <end position="21"/>
    </location>
</feature>
<feature type="transmembrane region" description="Helical" evidence="8">
    <location>
        <begin position="640"/>
        <end position="659"/>
    </location>
</feature>
<feature type="transmembrane region" description="Helical" evidence="8">
    <location>
        <begin position="749"/>
        <end position="768"/>
    </location>
</feature>
<evidence type="ECO:0000256" key="7">
    <source>
        <dbReference type="ARBA" id="ARBA00023180"/>
    </source>
</evidence>
<dbReference type="InterPro" id="IPR025958">
    <property type="entry name" value="SID1_TM_fam"/>
</dbReference>
<evidence type="ECO:0000256" key="1">
    <source>
        <dbReference type="ARBA" id="ARBA00004141"/>
    </source>
</evidence>
<keyword evidence="5 8" id="KW-1133">Transmembrane helix</keyword>
<keyword evidence="11" id="KW-1185">Reference proteome</keyword>
<feature type="transmembrane region" description="Helical" evidence="8">
    <location>
        <begin position="406"/>
        <end position="426"/>
    </location>
</feature>
<proteinExistence type="inferred from homology"/>
<evidence type="ECO:0000256" key="6">
    <source>
        <dbReference type="ARBA" id="ARBA00023136"/>
    </source>
</evidence>
<feature type="transmembrane region" description="Helical" evidence="8">
    <location>
        <begin position="529"/>
        <end position="548"/>
    </location>
</feature>
<feature type="transmembrane region" description="Helical" evidence="8">
    <location>
        <begin position="500"/>
        <end position="523"/>
    </location>
</feature>
<evidence type="ECO:0000256" key="4">
    <source>
        <dbReference type="ARBA" id="ARBA00022729"/>
    </source>
</evidence>
<dbReference type="Proteomes" id="UP001168990">
    <property type="component" value="Unassembled WGS sequence"/>
</dbReference>
<dbReference type="GO" id="GO:0005886">
    <property type="term" value="C:plasma membrane"/>
    <property type="evidence" value="ECO:0007669"/>
    <property type="project" value="TreeGrafter"/>
</dbReference>
<feature type="transmembrane region" description="Helical" evidence="8">
    <location>
        <begin position="460"/>
        <end position="479"/>
    </location>
</feature>
<name>A0AA39FVP8_9HYME</name>
<feature type="transmembrane region" description="Helical" evidence="8">
    <location>
        <begin position="665"/>
        <end position="687"/>
    </location>
</feature>
<comment type="subcellular location">
    <subcellularLocation>
        <location evidence="1">Membrane</location>
        <topology evidence="1">Multi-pass membrane protein</topology>
    </subcellularLocation>
</comment>
<feature type="transmembrane region" description="Helical" evidence="8">
    <location>
        <begin position="560"/>
        <end position="578"/>
    </location>
</feature>
<evidence type="ECO:0000313" key="10">
    <source>
        <dbReference type="EMBL" id="KAK0176732.1"/>
    </source>
</evidence>
<keyword evidence="4 9" id="KW-0732">Signal</keyword>
<dbReference type="Pfam" id="PF13965">
    <property type="entry name" value="SID-1_RNA_chan"/>
    <property type="match status" value="1"/>
</dbReference>
<evidence type="ECO:0000256" key="2">
    <source>
        <dbReference type="ARBA" id="ARBA00006618"/>
    </source>
</evidence>
<feature type="transmembrane region" description="Helical" evidence="8">
    <location>
        <begin position="291"/>
        <end position="312"/>
    </location>
</feature>
<sequence length="783" mass="90063">MMSSWGIFIILSLQIFTSVDAILNEPAPPLYPNVILAVYGQEYVNTFNKSVEFVYIYHETNFTDNARINIESNATSDEPLLIVIKQRKGILTWQIPWLVQRTDSDPQLYNKTSRTLCSSNFYKSNLNYKGIEDEYITVSISTGSKLPVFFNLTVELEHDFYLSLREYRNITIAPSMSRFYGYNFSDQLESGSVLIKIESNSATCMTMFVQNTTCPVFGLDKNSESTGYWQTVSHLGGITIPKETYPNGFFVVLVVKGDDIDCIGEMGNSNREKNISLIITENITKAEGIKAAAISLIIGAAFCSIYGISVIMHNACIRRKLRQQLLNEPDSPPPPPEQLLTPSVIEEHGPTQWASVEDDSSLDEDDIDMLDDILSDKDIIRTKKVLAVSDLARKEPKILRHKSRLYLYYLGTIAVFYALPVVQLVATYQNVLHMTGNQDLCYYNFLCSHPFFWFSDFNHVFSNFAYILLGLLFIFLTYVREQNDIQHEEKKKSYGIPQHYGLFYAMGTALMMEGVLSACYHVCPNHINFQFDTSFMYIISVLCMVKIYQTRHPDINARASVTFAVLALTIFLGMVGVLNGSYTFWVMFTVTHLIVCLALSGQIYYMGRYKFDRHIIRRIIMAFRHDGVWHVMRPLYVDRLVLLTITNCCNLALAIYGNMHHDKDFATFLLSVLMLNLLMYTFFYIVMKLCSRERILLQPLRYIVLSFVTWGFALYFFINKSVSWASTPAQSRFHNRPCALLKFFDYHDIWHFLSALAMFFSFMVLLTLDDDLEDTHRSQIPVF</sequence>
<dbReference type="GO" id="GO:0003725">
    <property type="term" value="F:double-stranded RNA binding"/>
    <property type="evidence" value="ECO:0007669"/>
    <property type="project" value="TreeGrafter"/>
</dbReference>
<dbReference type="AlphaFoldDB" id="A0AA39FVP8"/>
<comment type="caution">
    <text evidence="10">The sequence shown here is derived from an EMBL/GenBank/DDBJ whole genome shotgun (WGS) entry which is preliminary data.</text>
</comment>
<dbReference type="PANTHER" id="PTHR12185:SF14">
    <property type="entry name" value="CHOLESTEROL UPTAKE PROTEIN 1"/>
    <property type="match status" value="1"/>
</dbReference>
<comment type="similarity">
    <text evidence="2">Belongs to the SID1 family.</text>
</comment>
<evidence type="ECO:0008006" key="12">
    <source>
        <dbReference type="Google" id="ProtNLM"/>
    </source>
</evidence>